<reference evidence="1" key="1">
    <citation type="submission" date="2022-07" db="EMBL/GenBank/DDBJ databases">
        <title>Phylogenomic reconstructions and comparative analyses of Kickxellomycotina fungi.</title>
        <authorList>
            <person name="Reynolds N.K."/>
            <person name="Stajich J.E."/>
            <person name="Barry K."/>
            <person name="Grigoriev I.V."/>
            <person name="Crous P."/>
            <person name="Smith M.E."/>
        </authorList>
    </citation>
    <scope>NUCLEOTIDE SEQUENCE</scope>
    <source>
        <strain evidence="1">BCRC 34297</strain>
    </source>
</reference>
<dbReference type="Proteomes" id="UP001140011">
    <property type="component" value="Unassembled WGS sequence"/>
</dbReference>
<comment type="caution">
    <text evidence="1">The sequence shown here is derived from an EMBL/GenBank/DDBJ whole genome shotgun (WGS) entry which is preliminary data.</text>
</comment>
<evidence type="ECO:0000313" key="2">
    <source>
        <dbReference type="Proteomes" id="UP001140011"/>
    </source>
</evidence>
<dbReference type="OrthoDB" id="5618060at2759"/>
<gene>
    <name evidence="1" type="ORF">GGI19_006112</name>
</gene>
<evidence type="ECO:0000313" key="1">
    <source>
        <dbReference type="EMBL" id="KAJ2748441.1"/>
    </source>
</evidence>
<name>A0A9W8GT15_9FUNG</name>
<protein>
    <submittedName>
        <fullName evidence="1">Uncharacterized protein</fullName>
    </submittedName>
</protein>
<dbReference type="AlphaFoldDB" id="A0A9W8GT15"/>
<keyword evidence="2" id="KW-1185">Reference proteome</keyword>
<sequence>MALEHARNISQYLHTHMEDGSSDDDDEVAATANVANALDSAIALVDANLGPVAVLEVATARAQCHMGIIIALDCAADLSFVLQGRKELDNDYGFVKVIDILDRAASLSGKYLLAVADGADILYGAEILEELQVVIAHVEL</sequence>
<dbReference type="EMBL" id="JANBUH010001077">
    <property type="protein sequence ID" value="KAJ2748441.1"/>
    <property type="molecule type" value="Genomic_DNA"/>
</dbReference>
<proteinExistence type="predicted"/>
<accession>A0A9W8GT15</accession>
<organism evidence="1 2">
    <name type="scientific">Coemansia pectinata</name>
    <dbReference type="NCBI Taxonomy" id="1052879"/>
    <lineage>
        <taxon>Eukaryota</taxon>
        <taxon>Fungi</taxon>
        <taxon>Fungi incertae sedis</taxon>
        <taxon>Zoopagomycota</taxon>
        <taxon>Kickxellomycotina</taxon>
        <taxon>Kickxellomycetes</taxon>
        <taxon>Kickxellales</taxon>
        <taxon>Kickxellaceae</taxon>
        <taxon>Coemansia</taxon>
    </lineage>
</organism>